<dbReference type="SUPFAM" id="SSF48403">
    <property type="entry name" value="Ankyrin repeat"/>
    <property type="match status" value="1"/>
</dbReference>
<evidence type="ECO:0000256" key="1">
    <source>
        <dbReference type="ARBA" id="ARBA00022737"/>
    </source>
</evidence>
<feature type="signal peptide" evidence="3">
    <location>
        <begin position="1"/>
        <end position="23"/>
    </location>
</feature>
<evidence type="ECO:0000313" key="7">
    <source>
        <dbReference type="EMBL" id="KAF6220218.1"/>
    </source>
</evidence>
<dbReference type="Pfam" id="PF14479">
    <property type="entry name" value="HeLo"/>
    <property type="match status" value="1"/>
</dbReference>
<keyword evidence="1" id="KW-0677">Repeat</keyword>
<keyword evidence="3" id="KW-0732">Signal</keyword>
<dbReference type="RefSeq" id="XP_037149653.1">
    <property type="nucleotide sequence ID" value="XM_037294272.1"/>
</dbReference>
<dbReference type="Pfam" id="PF12796">
    <property type="entry name" value="Ank_2"/>
    <property type="match status" value="1"/>
</dbReference>
<dbReference type="Pfam" id="PF22939">
    <property type="entry name" value="WHD_GPIID"/>
    <property type="match status" value="1"/>
</dbReference>
<dbReference type="SUPFAM" id="SSF52540">
    <property type="entry name" value="P-loop containing nucleoside triphosphate hydrolases"/>
    <property type="match status" value="1"/>
</dbReference>
<evidence type="ECO:0000259" key="4">
    <source>
        <dbReference type="Pfam" id="PF14479"/>
    </source>
</evidence>
<dbReference type="SMART" id="SM00248">
    <property type="entry name" value="ANK"/>
    <property type="match status" value="3"/>
</dbReference>
<reference evidence="7 8" key="1">
    <citation type="journal article" date="2020" name="Genomics">
        <title>Complete, high-quality genomes from long-read metagenomic sequencing of two wolf lichen thalli reveals enigmatic genome architecture.</title>
        <authorList>
            <person name="McKenzie S.K."/>
            <person name="Walston R.F."/>
            <person name="Allen J.L."/>
        </authorList>
    </citation>
    <scope>NUCLEOTIDE SEQUENCE [LARGE SCALE GENOMIC DNA]</scope>
    <source>
        <strain evidence="7">WasteWater1</strain>
    </source>
</reference>
<dbReference type="InterPro" id="IPR038305">
    <property type="entry name" value="HeLo_sf"/>
</dbReference>
<evidence type="ECO:0000256" key="2">
    <source>
        <dbReference type="PROSITE-ProRule" id="PRU00023"/>
    </source>
</evidence>
<dbReference type="Gene3D" id="1.20.120.1020">
    <property type="entry name" value="Prion-inhibition and propagation, HeLo domain"/>
    <property type="match status" value="1"/>
</dbReference>
<keyword evidence="2" id="KW-0040">ANK repeat</keyword>
<feature type="repeat" description="ANK" evidence="2">
    <location>
        <begin position="824"/>
        <end position="856"/>
    </location>
</feature>
<dbReference type="GeneID" id="59331761"/>
<dbReference type="Gene3D" id="1.25.40.20">
    <property type="entry name" value="Ankyrin repeat-containing domain"/>
    <property type="match status" value="1"/>
</dbReference>
<dbReference type="PANTHER" id="PTHR10039">
    <property type="entry name" value="AMELOGENIN"/>
    <property type="match status" value="1"/>
</dbReference>
<dbReference type="InterPro" id="IPR036770">
    <property type="entry name" value="Ankyrin_rpt-contain_sf"/>
</dbReference>
<evidence type="ECO:0000313" key="8">
    <source>
        <dbReference type="Proteomes" id="UP000593566"/>
    </source>
</evidence>
<dbReference type="PROSITE" id="PS50088">
    <property type="entry name" value="ANK_REPEAT"/>
    <property type="match status" value="1"/>
</dbReference>
<comment type="caution">
    <text evidence="7">The sequence shown here is derived from an EMBL/GenBank/DDBJ whole genome shotgun (WGS) entry which is preliminary data.</text>
</comment>
<dbReference type="EMBL" id="JACCJB010000017">
    <property type="protein sequence ID" value="KAF6220218.1"/>
    <property type="molecule type" value="Genomic_DNA"/>
</dbReference>
<dbReference type="PROSITE" id="PS50297">
    <property type="entry name" value="ANK_REP_REGION"/>
    <property type="match status" value="1"/>
</dbReference>
<dbReference type="InterPro" id="IPR027417">
    <property type="entry name" value="P-loop_NTPase"/>
</dbReference>
<dbReference type="InterPro" id="IPR029498">
    <property type="entry name" value="HeLo_dom"/>
</dbReference>
<organism evidence="7 8">
    <name type="scientific">Letharia lupina</name>
    <dbReference type="NCBI Taxonomy" id="560253"/>
    <lineage>
        <taxon>Eukaryota</taxon>
        <taxon>Fungi</taxon>
        <taxon>Dikarya</taxon>
        <taxon>Ascomycota</taxon>
        <taxon>Pezizomycotina</taxon>
        <taxon>Lecanoromycetes</taxon>
        <taxon>OSLEUM clade</taxon>
        <taxon>Lecanoromycetidae</taxon>
        <taxon>Lecanorales</taxon>
        <taxon>Lecanorineae</taxon>
        <taxon>Parmeliaceae</taxon>
        <taxon>Letharia</taxon>
    </lineage>
</organism>
<gene>
    <name evidence="7" type="ORF">HO133_003350</name>
</gene>
<dbReference type="Pfam" id="PF24883">
    <property type="entry name" value="NPHP3_N"/>
    <property type="match status" value="1"/>
</dbReference>
<evidence type="ECO:0000259" key="5">
    <source>
        <dbReference type="Pfam" id="PF22939"/>
    </source>
</evidence>
<dbReference type="AlphaFoldDB" id="A0A8H6FA11"/>
<protein>
    <submittedName>
        <fullName evidence="7">Uncharacterized protein</fullName>
    </submittedName>
</protein>
<dbReference type="InterPro" id="IPR056884">
    <property type="entry name" value="NPHP3-like_N"/>
</dbReference>
<dbReference type="InterPro" id="IPR002110">
    <property type="entry name" value="Ankyrin_rpt"/>
</dbReference>
<dbReference type="Proteomes" id="UP000593566">
    <property type="component" value="Unassembled WGS sequence"/>
</dbReference>
<proteinExistence type="predicted"/>
<accession>A0A8H6FA11</accession>
<evidence type="ECO:0000256" key="3">
    <source>
        <dbReference type="SAM" id="SignalP"/>
    </source>
</evidence>
<dbReference type="PANTHER" id="PTHR10039:SF17">
    <property type="entry name" value="FUNGAL STAND N-TERMINAL GOODBYE DOMAIN-CONTAINING PROTEIN-RELATED"/>
    <property type="match status" value="1"/>
</dbReference>
<sequence>MEIAGLTVGVAGLAGLLSACIDAVDRVDTYRKFEFESRYITTRFADDKLLLHKWVEAVGITNGRLQDVHHRDLDRDEVVTAIARTLSSIHEIFSATSSFSSNLQGLSLDSKSTFLANLDNYTNDHSIEEKKSRFLVSKTSKLKWSLGGKARFTTQIEVFGVLVGKLYDIIPLEENSTNSRQVFRKRNRPGSAKVNAASKSCLIGLKTKKELYLWLDAVNTTDTYEKHLSARLESTCEWIFSKPEYVSWASSDFPLDAAKVLWVHGPAGYGKSVLCARVVQQLQSTYGYPLAYFFCSRDAELHQNPLSMIRSWVSQLVSSSQDAFEMAQQQMRAKGGSLASTNNIWDLFNSIVHCGRGFTYIVDGLDECLRSDNNQNSGDDCSRRAFLVKLKRSISPTTSRLLIVSRDEGDIRSGICLDAMSLKLTTYECGISKTDVQSDVTLFSKRVADEKLWKKPEVLRQDLATQMAQKSEGMFLWVKLQERSLRNSKNGVQLQKIVNDMPIGLTDAYKRDWERISKLPDRDMYRALAILRWTVFAARPLTVLEMTEALAVRDEDDCDSLQIDEIPDVIDDEYINDEILDLCGSLVEIRDAGPEKHLKDKTVGLVHPSVREFILSRTSMKISLSSQNCENNILAKVCLRYLDYGSSWTPLEISREYPNQHPFLDYAVRSWALHINSSGSDYKDLICLVNKLFTPHGSHWVNWRNRYETLLNKVSQRPESSQDNHGGLIYYAALFGLVDTLKFLQDQKVEDWNSVGGQHGTALQAASAAGHLSAISFLIDHSADIDSHCGLHGCAVNAAADSGNRQVILVLVNAGASLSIGDEAGRMPLYLAAMKGHIEVAKLLLDKGADISVANAGGWTPLESAAVLNLVSTHLRRL</sequence>
<feature type="domain" description="Nephrocystin 3-like N-terminal" evidence="6">
    <location>
        <begin position="235"/>
        <end position="406"/>
    </location>
</feature>
<feature type="domain" description="Prion-inhibition and propagation HeLo" evidence="4">
    <location>
        <begin position="5"/>
        <end position="177"/>
    </location>
</feature>
<keyword evidence="8" id="KW-1185">Reference proteome</keyword>
<dbReference type="Gene3D" id="3.40.50.300">
    <property type="entry name" value="P-loop containing nucleotide triphosphate hydrolases"/>
    <property type="match status" value="1"/>
</dbReference>
<evidence type="ECO:0000259" key="6">
    <source>
        <dbReference type="Pfam" id="PF24883"/>
    </source>
</evidence>
<name>A0A8H6FA11_9LECA</name>
<dbReference type="InterPro" id="IPR054471">
    <property type="entry name" value="GPIID_WHD"/>
</dbReference>
<feature type="domain" description="GPI inositol-deacylase winged helix" evidence="5">
    <location>
        <begin position="526"/>
        <end position="617"/>
    </location>
</feature>
<feature type="chain" id="PRO_5034047242" evidence="3">
    <location>
        <begin position="24"/>
        <end position="878"/>
    </location>
</feature>